<keyword evidence="4" id="KW-0488">Methylation</keyword>
<evidence type="ECO:0000256" key="5">
    <source>
        <dbReference type="ARBA" id="ARBA00022519"/>
    </source>
</evidence>
<accession>A0ABV7AX43</accession>
<dbReference type="Proteomes" id="UP001595457">
    <property type="component" value="Unassembled WGS sequence"/>
</dbReference>
<dbReference type="Gene3D" id="3.30.700.10">
    <property type="entry name" value="Glycoprotein, Type 4 Pilin"/>
    <property type="match status" value="1"/>
</dbReference>
<dbReference type="EMBL" id="JBHRSJ010000034">
    <property type="protein sequence ID" value="MFC2974164.1"/>
    <property type="molecule type" value="Genomic_DNA"/>
</dbReference>
<dbReference type="PROSITE" id="PS00409">
    <property type="entry name" value="PROKAR_NTER_METHYL"/>
    <property type="match status" value="1"/>
</dbReference>
<dbReference type="Pfam" id="PF07963">
    <property type="entry name" value="N_methyl"/>
    <property type="match status" value="1"/>
</dbReference>
<organism evidence="13 14">
    <name type="scientific">Azotobacter bryophylli</name>
    <dbReference type="NCBI Taxonomy" id="1986537"/>
    <lineage>
        <taxon>Bacteria</taxon>
        <taxon>Pseudomonadati</taxon>
        <taxon>Pseudomonadota</taxon>
        <taxon>Gammaproteobacteria</taxon>
        <taxon>Pseudomonadales</taxon>
        <taxon>Pseudomonadaceae</taxon>
        <taxon>Azotobacter</taxon>
    </lineage>
</organism>
<dbReference type="SUPFAM" id="SSF54523">
    <property type="entry name" value="Pili subunits"/>
    <property type="match status" value="1"/>
</dbReference>
<evidence type="ECO:0000313" key="13">
    <source>
        <dbReference type="EMBL" id="MFC2974164.1"/>
    </source>
</evidence>
<keyword evidence="5" id="KW-0997">Cell inner membrane</keyword>
<keyword evidence="14" id="KW-1185">Reference proteome</keyword>
<dbReference type="InterPro" id="IPR012902">
    <property type="entry name" value="N_methyl_site"/>
</dbReference>
<evidence type="ECO:0000256" key="6">
    <source>
        <dbReference type="ARBA" id="ARBA00022692"/>
    </source>
</evidence>
<keyword evidence="6 11" id="KW-0812">Transmembrane</keyword>
<name>A0ABV7AX43_9GAMM</name>
<sequence length="168" mass="18419">MVVTQKNKPQSRGFTLVELMVTLAVMSILLGLAAPSFTDLIRRQRMQSATVEWLSLSALARNEAIKTGHAISIAPSDSGFRMLDATTNEVLREWQQPNVATNLIDFADLQFIPPLGTLNRPEACVRLSYSGVGGYERFVYLGRSGQNLVFIPDHDQVPAKVQALCAAS</sequence>
<evidence type="ECO:0000256" key="2">
    <source>
        <dbReference type="ARBA" id="ARBA00021549"/>
    </source>
</evidence>
<comment type="subcellular location">
    <subcellularLocation>
        <location evidence="1">Cell inner membrane</location>
        <topology evidence="1">Single-pass membrane protein</topology>
    </subcellularLocation>
</comment>
<reference evidence="14" key="1">
    <citation type="journal article" date="2019" name="Int. J. Syst. Evol. Microbiol.">
        <title>The Global Catalogue of Microorganisms (GCM) 10K type strain sequencing project: providing services to taxonomists for standard genome sequencing and annotation.</title>
        <authorList>
            <consortium name="The Broad Institute Genomics Platform"/>
            <consortium name="The Broad Institute Genome Sequencing Center for Infectious Disease"/>
            <person name="Wu L."/>
            <person name="Ma J."/>
        </authorList>
    </citation>
    <scope>NUCLEOTIDE SEQUENCE [LARGE SCALE GENOMIC DNA]</scope>
    <source>
        <strain evidence="14">KCTC 62195</strain>
    </source>
</reference>
<evidence type="ECO:0000256" key="9">
    <source>
        <dbReference type="ARBA" id="ARBA00025772"/>
    </source>
</evidence>
<evidence type="ECO:0000256" key="10">
    <source>
        <dbReference type="ARBA" id="ARBA00030775"/>
    </source>
</evidence>
<comment type="similarity">
    <text evidence="9">Belongs to the GSP H family.</text>
</comment>
<dbReference type="InterPro" id="IPR022346">
    <property type="entry name" value="T2SS_GspH"/>
</dbReference>
<proteinExistence type="inferred from homology"/>
<evidence type="ECO:0000256" key="7">
    <source>
        <dbReference type="ARBA" id="ARBA00022989"/>
    </source>
</evidence>
<dbReference type="Pfam" id="PF12019">
    <property type="entry name" value="GspH"/>
    <property type="match status" value="1"/>
</dbReference>
<feature type="domain" description="General secretion pathway GspH" evidence="12">
    <location>
        <begin position="53"/>
        <end position="113"/>
    </location>
</feature>
<evidence type="ECO:0000256" key="11">
    <source>
        <dbReference type="SAM" id="Phobius"/>
    </source>
</evidence>
<comment type="caution">
    <text evidence="13">The sequence shown here is derived from an EMBL/GenBank/DDBJ whole genome shotgun (WGS) entry which is preliminary data.</text>
</comment>
<evidence type="ECO:0000256" key="3">
    <source>
        <dbReference type="ARBA" id="ARBA00022475"/>
    </source>
</evidence>
<gene>
    <name evidence="13" type="ORF">ACFOJE_18360</name>
</gene>
<evidence type="ECO:0000313" key="14">
    <source>
        <dbReference type="Proteomes" id="UP001595457"/>
    </source>
</evidence>
<dbReference type="RefSeq" id="WP_377816163.1">
    <property type="nucleotide sequence ID" value="NZ_JBHRSJ010000034.1"/>
</dbReference>
<evidence type="ECO:0000256" key="4">
    <source>
        <dbReference type="ARBA" id="ARBA00022481"/>
    </source>
</evidence>
<feature type="transmembrane region" description="Helical" evidence="11">
    <location>
        <begin position="20"/>
        <end position="38"/>
    </location>
</feature>
<evidence type="ECO:0000256" key="8">
    <source>
        <dbReference type="ARBA" id="ARBA00023136"/>
    </source>
</evidence>
<keyword evidence="7 11" id="KW-1133">Transmembrane helix</keyword>
<dbReference type="InterPro" id="IPR045584">
    <property type="entry name" value="Pilin-like"/>
</dbReference>
<protein>
    <recommendedName>
        <fullName evidence="2">Type II secretion system protein H</fullName>
    </recommendedName>
    <alternativeName>
        <fullName evidence="10">General secretion pathway protein H</fullName>
    </alternativeName>
</protein>
<keyword evidence="8 11" id="KW-0472">Membrane</keyword>
<evidence type="ECO:0000259" key="12">
    <source>
        <dbReference type="Pfam" id="PF12019"/>
    </source>
</evidence>
<keyword evidence="3" id="KW-1003">Cell membrane</keyword>
<dbReference type="NCBIfam" id="TIGR02532">
    <property type="entry name" value="IV_pilin_GFxxxE"/>
    <property type="match status" value="1"/>
</dbReference>
<evidence type="ECO:0000256" key="1">
    <source>
        <dbReference type="ARBA" id="ARBA00004377"/>
    </source>
</evidence>